<organism evidence="1 2">
    <name type="scientific">Solicola gregarius</name>
    <dbReference type="NCBI Taxonomy" id="2908642"/>
    <lineage>
        <taxon>Bacteria</taxon>
        <taxon>Bacillati</taxon>
        <taxon>Actinomycetota</taxon>
        <taxon>Actinomycetes</taxon>
        <taxon>Propionibacteriales</taxon>
        <taxon>Nocardioidaceae</taxon>
        <taxon>Solicola</taxon>
    </lineage>
</organism>
<dbReference type="AlphaFoldDB" id="A0AA46TE35"/>
<dbReference type="EMBL" id="CP094970">
    <property type="protein sequence ID" value="UYM03654.1"/>
    <property type="molecule type" value="Genomic_DNA"/>
</dbReference>
<dbReference type="KEGG" id="sgrg:L0C25_13955"/>
<accession>A0AA46TE35</accession>
<dbReference type="InterPro" id="IPR009351">
    <property type="entry name" value="AlkZ-like"/>
</dbReference>
<gene>
    <name evidence="1" type="ORF">L0C25_13955</name>
</gene>
<dbReference type="RefSeq" id="WP_271632280.1">
    <property type="nucleotide sequence ID" value="NZ_CP094970.1"/>
</dbReference>
<dbReference type="Pfam" id="PF06224">
    <property type="entry name" value="AlkZ-like"/>
    <property type="match status" value="1"/>
</dbReference>
<dbReference type="PANTHER" id="PTHR38479:SF2">
    <property type="entry name" value="WINGED HELIX DNA-BINDING DOMAIN-CONTAINING PROTEIN"/>
    <property type="match status" value="1"/>
</dbReference>
<name>A0AA46TE35_9ACTN</name>
<sequence>MSNTAIVDRDRWLGYRWSGHGLGGHAEDDVLDDLLLLGLQGSRQSNGEQALSQRTTSLDNTAIADAITPSGPAVCMWSVRGAPHAHSADQLDLVRDALAPLESDDGGAAFVEAVDEVAAALGRIVQGKTPKGDASRQVADEVSPSLSSYCPRCDAVHVPDGMFRAAVRQAQVVIGPSEGRATIFYPRPKVKQQSVENPHKRFLETFFRVNGPITKTLYRDWQEAGTTGITRVWNDLDGDLVKVKIGSKRCDLPESLLDRLRTASPPKGAALVPPNDPYLRQADRALLVPDSTRRQKVFKALSGPGALLVNGEVAGMWRYRSSSAEVTIEPFDRLTPTERKAAEEHATAIATSTGGDEPTIIWA</sequence>
<dbReference type="Proteomes" id="UP001164390">
    <property type="component" value="Chromosome"/>
</dbReference>
<keyword evidence="1" id="KW-0238">DNA-binding</keyword>
<evidence type="ECO:0000313" key="1">
    <source>
        <dbReference type="EMBL" id="UYM03654.1"/>
    </source>
</evidence>
<reference evidence="1" key="1">
    <citation type="submission" date="2022-01" db="EMBL/GenBank/DDBJ databases">
        <title>Nocardioidaceae gen. sp. A5X3R13.</title>
        <authorList>
            <person name="Lopez Marin M.A."/>
            <person name="Uhlik O."/>
        </authorList>
    </citation>
    <scope>NUCLEOTIDE SEQUENCE</scope>
    <source>
        <strain evidence="1">A5X3R13</strain>
    </source>
</reference>
<evidence type="ECO:0000313" key="2">
    <source>
        <dbReference type="Proteomes" id="UP001164390"/>
    </source>
</evidence>
<keyword evidence="2" id="KW-1185">Reference proteome</keyword>
<proteinExistence type="predicted"/>
<dbReference type="GO" id="GO:0003677">
    <property type="term" value="F:DNA binding"/>
    <property type="evidence" value="ECO:0007669"/>
    <property type="project" value="UniProtKB-KW"/>
</dbReference>
<protein>
    <submittedName>
        <fullName evidence="1">Winged helix DNA-binding domain-containing protein</fullName>
    </submittedName>
</protein>
<dbReference type="PANTHER" id="PTHR38479">
    <property type="entry name" value="LMO0824 PROTEIN"/>
    <property type="match status" value="1"/>
</dbReference>